<feature type="region of interest" description="Disordered" evidence="5">
    <location>
        <begin position="299"/>
        <end position="368"/>
    </location>
</feature>
<evidence type="ECO:0008006" key="10">
    <source>
        <dbReference type="Google" id="ProtNLM"/>
    </source>
</evidence>
<dbReference type="GO" id="GO:0005634">
    <property type="term" value="C:nucleus"/>
    <property type="evidence" value="ECO:0007669"/>
    <property type="project" value="TreeGrafter"/>
</dbReference>
<dbReference type="PROSITE" id="PS50199">
    <property type="entry name" value="ZF_RANBP2_2"/>
    <property type="match status" value="1"/>
</dbReference>
<dbReference type="PROSITE" id="PS51397">
    <property type="entry name" value="WLM"/>
    <property type="match status" value="1"/>
</dbReference>
<dbReference type="PROSITE" id="PS01358">
    <property type="entry name" value="ZF_RANBP2_1"/>
    <property type="match status" value="1"/>
</dbReference>
<keyword evidence="3" id="KW-0862">Zinc</keyword>
<proteinExistence type="predicted"/>
<feature type="region of interest" description="Disordered" evidence="5">
    <location>
        <begin position="202"/>
        <end position="269"/>
    </location>
</feature>
<dbReference type="EMBL" id="JAACJK010000166">
    <property type="protein sequence ID" value="KAF5323326.1"/>
    <property type="molecule type" value="Genomic_DNA"/>
</dbReference>
<dbReference type="AlphaFoldDB" id="A0A8H5BI51"/>
<sequence length="428" mass="47067">MPVQVGFRRGCHVRLITRLGHASLAFASYLYLMSRASNTFVLSITHLKDRPNEKHALELLKKVVSLVKPIMRKHGWVLPELAEFFPGQQNLLGLNVNGGQKIMLRLRPHHSPTWFFEEEEIIGTMLHELTHNVHGPHDDKFYKFLSSLQDEYDELQRKGYSGEGFFTPGQRLGGSTHNPALHVGRLKALEAAEKRRQVSRVLGEGNPRRLGGLSAGAGRRGTMSPRELAAQAAERRMRDGKECGSQQNSDLIQRESEKASREGTKNAVIDLTGMDDDLWEPDWNSDDDDEVIIVRDVHPAPPRASGSGSRSSRPGQVSGASTSAAAGGSRRAVSDPYPRPGSGSRQNPSSSAKAARLPKQGPSSSSSNEWECQICTLVNKPIALECDACGIRRPPDESTGWDCLACGEMGMPHEFWTCRQCGTVKVSS</sequence>
<evidence type="ECO:0000259" key="6">
    <source>
        <dbReference type="PROSITE" id="PS50199"/>
    </source>
</evidence>
<name>A0A8H5BI51_9AGAR</name>
<comment type="caution">
    <text evidence="8">The sequence shown here is derived from an EMBL/GenBank/DDBJ whole genome shotgun (WGS) entry which is preliminary data.</text>
</comment>
<evidence type="ECO:0000259" key="7">
    <source>
        <dbReference type="PROSITE" id="PS51397"/>
    </source>
</evidence>
<evidence type="ECO:0000256" key="5">
    <source>
        <dbReference type="SAM" id="MobiDB-lite"/>
    </source>
</evidence>
<dbReference type="SMART" id="SM00547">
    <property type="entry name" value="ZnF_RBZ"/>
    <property type="match status" value="2"/>
</dbReference>
<feature type="compositionally biased region" description="Low complexity" evidence="5">
    <location>
        <begin position="303"/>
        <end position="331"/>
    </location>
</feature>
<protein>
    <recommendedName>
        <fullName evidence="10">WLM-domain-containing protein</fullName>
    </recommendedName>
</protein>
<keyword evidence="9" id="KW-1185">Reference proteome</keyword>
<keyword evidence="1" id="KW-0479">Metal-binding</keyword>
<feature type="domain" description="RanBP2-type" evidence="6">
    <location>
        <begin position="366"/>
        <end position="395"/>
    </location>
</feature>
<dbReference type="Gene3D" id="2.30.30.380">
    <property type="entry name" value="Zn-finger domain of Sec23/24"/>
    <property type="match status" value="1"/>
</dbReference>
<accession>A0A8H5BI51</accession>
<dbReference type="Pfam" id="PF08325">
    <property type="entry name" value="WLM"/>
    <property type="match status" value="1"/>
</dbReference>
<feature type="compositionally biased region" description="Polar residues" evidence="5">
    <location>
        <begin position="343"/>
        <end position="352"/>
    </location>
</feature>
<feature type="domain" description="WLM" evidence="7">
    <location>
        <begin position="32"/>
        <end position="238"/>
    </location>
</feature>
<dbReference type="InterPro" id="IPR036443">
    <property type="entry name" value="Znf_RanBP2_sf"/>
</dbReference>
<evidence type="ECO:0000256" key="2">
    <source>
        <dbReference type="ARBA" id="ARBA00022771"/>
    </source>
</evidence>
<evidence type="ECO:0000313" key="8">
    <source>
        <dbReference type="EMBL" id="KAF5323326.1"/>
    </source>
</evidence>
<feature type="compositionally biased region" description="Basic and acidic residues" evidence="5">
    <location>
        <begin position="252"/>
        <end position="264"/>
    </location>
</feature>
<organism evidence="8 9">
    <name type="scientific">Ephemerocybe angulata</name>
    <dbReference type="NCBI Taxonomy" id="980116"/>
    <lineage>
        <taxon>Eukaryota</taxon>
        <taxon>Fungi</taxon>
        <taxon>Dikarya</taxon>
        <taxon>Basidiomycota</taxon>
        <taxon>Agaricomycotina</taxon>
        <taxon>Agaricomycetes</taxon>
        <taxon>Agaricomycetidae</taxon>
        <taxon>Agaricales</taxon>
        <taxon>Agaricineae</taxon>
        <taxon>Psathyrellaceae</taxon>
        <taxon>Ephemerocybe</taxon>
    </lineage>
</organism>
<dbReference type="PANTHER" id="PTHR46622">
    <property type="entry name" value="DNA-DEPENDENT METALLOPROTEASE WSS1"/>
    <property type="match status" value="1"/>
</dbReference>
<dbReference type="InterPro" id="IPR013536">
    <property type="entry name" value="WLM_dom"/>
</dbReference>
<evidence type="ECO:0000256" key="1">
    <source>
        <dbReference type="ARBA" id="ARBA00022723"/>
    </source>
</evidence>
<evidence type="ECO:0000313" key="9">
    <source>
        <dbReference type="Proteomes" id="UP000541558"/>
    </source>
</evidence>
<reference evidence="8 9" key="1">
    <citation type="journal article" date="2020" name="ISME J.">
        <title>Uncovering the hidden diversity of litter-decomposition mechanisms in mushroom-forming fungi.</title>
        <authorList>
            <person name="Floudas D."/>
            <person name="Bentzer J."/>
            <person name="Ahren D."/>
            <person name="Johansson T."/>
            <person name="Persson P."/>
            <person name="Tunlid A."/>
        </authorList>
    </citation>
    <scope>NUCLEOTIDE SEQUENCE [LARGE SCALE GENOMIC DNA]</scope>
    <source>
        <strain evidence="8 9">CBS 175.51</strain>
    </source>
</reference>
<feature type="compositionally biased region" description="Basic and acidic residues" evidence="5">
    <location>
        <begin position="233"/>
        <end position="242"/>
    </location>
</feature>
<dbReference type="PANTHER" id="PTHR46622:SF1">
    <property type="entry name" value="DNA-DEPENDENT METALLOPROTEASE WSS1"/>
    <property type="match status" value="1"/>
</dbReference>
<dbReference type="Proteomes" id="UP000541558">
    <property type="component" value="Unassembled WGS sequence"/>
</dbReference>
<dbReference type="GO" id="GO:0008270">
    <property type="term" value="F:zinc ion binding"/>
    <property type="evidence" value="ECO:0007669"/>
    <property type="project" value="UniProtKB-KW"/>
</dbReference>
<dbReference type="GO" id="GO:0006281">
    <property type="term" value="P:DNA repair"/>
    <property type="evidence" value="ECO:0007669"/>
    <property type="project" value="TreeGrafter"/>
</dbReference>
<gene>
    <name evidence="8" type="ORF">D9611_005531</name>
</gene>
<dbReference type="InterPro" id="IPR001876">
    <property type="entry name" value="Znf_RanBP2"/>
</dbReference>
<keyword evidence="2 4" id="KW-0863">Zinc-finger</keyword>
<dbReference type="GO" id="GO:0008237">
    <property type="term" value="F:metallopeptidase activity"/>
    <property type="evidence" value="ECO:0007669"/>
    <property type="project" value="TreeGrafter"/>
</dbReference>
<evidence type="ECO:0000256" key="4">
    <source>
        <dbReference type="PROSITE-ProRule" id="PRU00322"/>
    </source>
</evidence>
<dbReference type="InterPro" id="IPR053000">
    <property type="entry name" value="WSS1-like_metalloprotease"/>
</dbReference>
<dbReference type="SUPFAM" id="SSF90209">
    <property type="entry name" value="Ran binding protein zinc finger-like"/>
    <property type="match status" value="1"/>
</dbReference>
<dbReference type="OrthoDB" id="261960at2759"/>
<evidence type="ECO:0000256" key="3">
    <source>
        <dbReference type="ARBA" id="ARBA00022833"/>
    </source>
</evidence>